<dbReference type="AlphaFoldDB" id="A0A9Q1KB22"/>
<reference evidence="2" key="1">
    <citation type="submission" date="2022-04" db="EMBL/GenBank/DDBJ databases">
        <title>Carnegiea gigantea Genome sequencing and assembly v2.</title>
        <authorList>
            <person name="Copetti D."/>
            <person name="Sanderson M.J."/>
            <person name="Burquez A."/>
            <person name="Wojciechowski M.F."/>
        </authorList>
    </citation>
    <scope>NUCLEOTIDE SEQUENCE</scope>
    <source>
        <strain evidence="2">SGP5-SGP5p</strain>
        <tissue evidence="2">Aerial part</tissue>
    </source>
</reference>
<gene>
    <name evidence="2" type="ORF">Cgig2_017175</name>
</gene>
<accession>A0A9Q1KB22</accession>
<feature type="region of interest" description="Disordered" evidence="1">
    <location>
        <begin position="132"/>
        <end position="151"/>
    </location>
</feature>
<dbReference type="EMBL" id="JAKOGI010000215">
    <property type="protein sequence ID" value="KAJ8439608.1"/>
    <property type="molecule type" value="Genomic_DNA"/>
</dbReference>
<organism evidence="2 3">
    <name type="scientific">Carnegiea gigantea</name>
    <dbReference type="NCBI Taxonomy" id="171969"/>
    <lineage>
        <taxon>Eukaryota</taxon>
        <taxon>Viridiplantae</taxon>
        <taxon>Streptophyta</taxon>
        <taxon>Embryophyta</taxon>
        <taxon>Tracheophyta</taxon>
        <taxon>Spermatophyta</taxon>
        <taxon>Magnoliopsida</taxon>
        <taxon>eudicotyledons</taxon>
        <taxon>Gunneridae</taxon>
        <taxon>Pentapetalae</taxon>
        <taxon>Caryophyllales</taxon>
        <taxon>Cactineae</taxon>
        <taxon>Cactaceae</taxon>
        <taxon>Cactoideae</taxon>
        <taxon>Echinocereeae</taxon>
        <taxon>Carnegiea</taxon>
    </lineage>
</organism>
<evidence type="ECO:0000313" key="2">
    <source>
        <dbReference type="EMBL" id="KAJ8439608.1"/>
    </source>
</evidence>
<proteinExistence type="predicted"/>
<keyword evidence="3" id="KW-1185">Reference proteome</keyword>
<name>A0A9Q1KB22_9CARY</name>
<dbReference type="Proteomes" id="UP001153076">
    <property type="component" value="Unassembled WGS sequence"/>
</dbReference>
<evidence type="ECO:0000313" key="3">
    <source>
        <dbReference type="Proteomes" id="UP001153076"/>
    </source>
</evidence>
<protein>
    <submittedName>
        <fullName evidence="2">Uncharacterized protein</fullName>
    </submittedName>
</protein>
<evidence type="ECO:0000256" key="1">
    <source>
        <dbReference type="SAM" id="MobiDB-lite"/>
    </source>
</evidence>
<sequence>MARKSKAPARTHSFRSFTHYLLLNTEPSTLVGTVQLDEIHPEKDSTPIVVAEQVLEESPRRMEGNLNSFWENFDISKLRNAAHKLEYIQSQIHNEVKFAKIVLEDVEYEIKYWESAVHNDDENDKEERVLVHQDRDQNNGVDLDNEAYFTK</sequence>
<dbReference type="OrthoDB" id="1832791at2759"/>
<comment type="caution">
    <text evidence="2">The sequence shown here is derived from an EMBL/GenBank/DDBJ whole genome shotgun (WGS) entry which is preliminary data.</text>
</comment>